<feature type="compositionally biased region" description="Pro residues" evidence="5">
    <location>
        <begin position="144"/>
        <end position="154"/>
    </location>
</feature>
<dbReference type="RefSeq" id="WP_153342261.1">
    <property type="nucleotide sequence ID" value="NZ_WIVE01000013.1"/>
</dbReference>
<evidence type="ECO:0000259" key="7">
    <source>
        <dbReference type="Pfam" id="PF04357"/>
    </source>
</evidence>
<dbReference type="InterPro" id="IPR007452">
    <property type="entry name" value="TamB_C"/>
</dbReference>
<keyword evidence="4 6" id="KW-0472">Membrane</keyword>
<dbReference type="GO" id="GO:0097347">
    <property type="term" value="C:TAM protein secretion complex"/>
    <property type="evidence" value="ECO:0007669"/>
    <property type="project" value="TreeGrafter"/>
</dbReference>
<evidence type="ECO:0000256" key="5">
    <source>
        <dbReference type="SAM" id="MobiDB-lite"/>
    </source>
</evidence>
<evidence type="ECO:0000256" key="1">
    <source>
        <dbReference type="ARBA" id="ARBA00004167"/>
    </source>
</evidence>
<feature type="domain" description="Translocation and assembly module TamB C-terminal" evidence="7">
    <location>
        <begin position="1150"/>
        <end position="1510"/>
    </location>
</feature>
<gene>
    <name evidence="8" type="ORF">GHC57_06150</name>
</gene>
<evidence type="ECO:0000256" key="3">
    <source>
        <dbReference type="ARBA" id="ARBA00022989"/>
    </source>
</evidence>
<dbReference type="GO" id="GO:0009306">
    <property type="term" value="P:protein secretion"/>
    <property type="evidence" value="ECO:0007669"/>
    <property type="project" value="InterPro"/>
</dbReference>
<sequence length="1510" mass="153132">MADPADRMTGAPHRASPTDTPPPHRRRRRWWRALAWVGVGLLVLLAGLAGAGWWVMRTDDGRAWLTATVLDLVNDSEGLTVRLGALEGDLPFSLRLRDLSVTDPEGEWLSAERLSLAWDPWGLLGGRLHVTEVGARALSVERPPALPPSDPPDAPDTDGGGFDPRLLGLLRVDRIALEGVYLGAPLVGQPVLMDVTGRVAGEGDPSDPDAVTATLSARRIDGRPLEVSADIRLDGPDLERLALDLQASEGQGGMVTTLAGLPGAAGWSVDLSGEGPLDDWGGSLNAEAEGLAVLSGSLLLDLGDPAAPAIVLDLNAQPREAAPPAWRAVLTERFALGLSAALDGDGRVSLDGLRLASDALEVTGSAALDPGADSGEGTVSARLEGTLSRPDLLAPLAALPLARGALTVTAEGALMAPTVTASVRAEDLNAGVGARRVTLDLTATPDGPLDGETATVGFDLTGRVEDLSGPDAVTGLFPRPLDLTARGRASLADQRVTLESLRLSDDGGVTLEAAAVATLAPALDVSADATLTLEALARLSPVLGGLEPQGSGVLALSGVTVDADTVVSGDVRLTLADAALGIQQADAALGPTPELTGRVTFDPAEGLSVADLRLDGGALDLNGRLAIPADFATLDADLTARLTDAGAVAGDAVGGALTLDARLSGPLGDPDIDATARMPAATLAGMAWDDLTLTADLSGLARGPSGPVTLSGTGPGGALDLSAGLALPGYGRAEVSDLSLTVPGATLTGQATTDFATTLSDGALALSVARPGDLAGWGAPPLSGSLTADVALNAREDGTQAVTLTATAPQLALADAGVSMGALDLRAALTDALGTPALDATVAARGGEAGGVSWERLDVTARGPLADLSVTADLTGEGPTGPLTLATAARVQPPGLAEPGRVVLDRLDLETRGHAIVLRQPATLDLDTGPRVDRLVLTLDDGALTVSGGLTEGGALDVSVTGDGLPLALADLAAPDMTLGGRLDLSASLTGRLPTPEGSLSLTARDVALAGTGEVPPLAAEVSGRLSGGRLTADATVSGFDRTPARVTADVPLRLGGAAPIPEGEPLSVSARWNGPVESVWEMLPMVVEHRLAGDLVLDADVSGTLAAPAITADVRLSNGRYEHLTVGTLIDDLSLSASAQGTDQVVVSLSGTDGAGGRLSGEGDIRLTPDGPVGTVSTTLNDAVLVRRDDVTASADADLSVSLEGDRGAVEGRIRTREVRVRLENLSGGASVSTLDVVEIDTTETSGLDVLDRAAAEARAAGETDEQGAFPISLAIDVDMPNRIYVTGRGLESEWQGSLQVRGTAAVPRVTGTISVRRGSLEAVGKQLAIETGQVQFVGGARIDPLLDVVALYETEEVEARVGLRGPASDPEFILESVPPLPRDEVLSQILFDKATGELTTLETVQLARALGTLTGITGGGGGLDVLGAVRGTLGLDVLKVGGDVAAGGAGVEAGRYIGDDIYVGVEQGLESGSGGVSVEVDLGAGFKVESKARRSGTGEVGVIWKRDY</sequence>
<proteinExistence type="predicted"/>
<organism evidence="8 9">
    <name type="scientific">Roseospira navarrensis</name>
    <dbReference type="NCBI Taxonomy" id="140058"/>
    <lineage>
        <taxon>Bacteria</taxon>
        <taxon>Pseudomonadati</taxon>
        <taxon>Pseudomonadota</taxon>
        <taxon>Alphaproteobacteria</taxon>
        <taxon>Rhodospirillales</taxon>
        <taxon>Rhodospirillaceae</taxon>
        <taxon>Roseospira</taxon>
    </lineage>
</organism>
<evidence type="ECO:0000313" key="8">
    <source>
        <dbReference type="EMBL" id="MQX36096.1"/>
    </source>
</evidence>
<dbReference type="Pfam" id="PF04357">
    <property type="entry name" value="TamB"/>
    <property type="match status" value="1"/>
</dbReference>
<evidence type="ECO:0000313" key="9">
    <source>
        <dbReference type="Proteomes" id="UP000434582"/>
    </source>
</evidence>
<dbReference type="PANTHER" id="PTHR36985">
    <property type="entry name" value="TRANSLOCATION AND ASSEMBLY MODULE SUBUNIT TAMB"/>
    <property type="match status" value="1"/>
</dbReference>
<feature type="region of interest" description="Disordered" evidence="5">
    <location>
        <begin position="140"/>
        <end position="162"/>
    </location>
</feature>
<dbReference type="EMBL" id="WIVE01000013">
    <property type="protein sequence ID" value="MQX36096.1"/>
    <property type="molecule type" value="Genomic_DNA"/>
</dbReference>
<feature type="region of interest" description="Disordered" evidence="5">
    <location>
        <begin position="1"/>
        <end position="25"/>
    </location>
</feature>
<comment type="caution">
    <text evidence="8">The sequence shown here is derived from an EMBL/GenBank/DDBJ whole genome shotgun (WGS) entry which is preliminary data.</text>
</comment>
<dbReference type="Proteomes" id="UP000434582">
    <property type="component" value="Unassembled WGS sequence"/>
</dbReference>
<reference evidence="8 9" key="1">
    <citation type="submission" date="2019-10" db="EMBL/GenBank/DDBJ databases">
        <title>Draft whole-genome sequence of the purple nonsulfur photosynthetic bacterium Roseospira navarrensis DSM 15114.</title>
        <authorList>
            <person name="Kyndt J.A."/>
            <person name="Meyer T.E."/>
        </authorList>
    </citation>
    <scope>NUCLEOTIDE SEQUENCE [LARGE SCALE GENOMIC DNA]</scope>
    <source>
        <strain evidence="8 9">DSM 15114</strain>
    </source>
</reference>
<comment type="subcellular location">
    <subcellularLocation>
        <location evidence="1">Membrane</location>
        <topology evidence="1">Single-pass membrane protein</topology>
    </subcellularLocation>
</comment>
<keyword evidence="2 6" id="KW-0812">Transmembrane</keyword>
<dbReference type="OrthoDB" id="7784409at2"/>
<evidence type="ECO:0000256" key="4">
    <source>
        <dbReference type="ARBA" id="ARBA00023136"/>
    </source>
</evidence>
<keyword evidence="9" id="KW-1185">Reference proteome</keyword>
<evidence type="ECO:0000256" key="6">
    <source>
        <dbReference type="SAM" id="Phobius"/>
    </source>
</evidence>
<feature type="transmembrane region" description="Helical" evidence="6">
    <location>
        <begin position="33"/>
        <end position="56"/>
    </location>
</feature>
<keyword evidence="3 6" id="KW-1133">Transmembrane helix</keyword>
<dbReference type="GO" id="GO:0005886">
    <property type="term" value="C:plasma membrane"/>
    <property type="evidence" value="ECO:0007669"/>
    <property type="project" value="InterPro"/>
</dbReference>
<name>A0A7X2D2U7_9PROT</name>
<protein>
    <recommendedName>
        <fullName evidence="7">Translocation and assembly module TamB C-terminal domain-containing protein</fullName>
    </recommendedName>
</protein>
<accession>A0A7X2D2U7</accession>
<dbReference type="PANTHER" id="PTHR36985:SF1">
    <property type="entry name" value="TRANSLOCATION AND ASSEMBLY MODULE SUBUNIT TAMB"/>
    <property type="match status" value="1"/>
</dbReference>
<evidence type="ECO:0000256" key="2">
    <source>
        <dbReference type="ARBA" id="ARBA00022692"/>
    </source>
</evidence>